<dbReference type="Proteomes" id="UP000283975">
    <property type="component" value="Unassembled WGS sequence"/>
</dbReference>
<dbReference type="SUPFAM" id="SSF51735">
    <property type="entry name" value="NAD(P)-binding Rossmann-fold domains"/>
    <property type="match status" value="1"/>
</dbReference>
<name>A0A412ZBT8_9FIRM</name>
<dbReference type="PRINTS" id="PR00080">
    <property type="entry name" value="SDRFAMILY"/>
</dbReference>
<evidence type="ECO:0000256" key="3">
    <source>
        <dbReference type="RuleBase" id="RU000363"/>
    </source>
</evidence>
<dbReference type="FunFam" id="3.40.50.720:FF:000173">
    <property type="entry name" value="3-oxoacyl-[acyl-carrier protein] reductase"/>
    <property type="match status" value="1"/>
</dbReference>
<organism evidence="4 7">
    <name type="scientific">Enterocloster bolteae</name>
    <dbReference type="NCBI Taxonomy" id="208479"/>
    <lineage>
        <taxon>Bacteria</taxon>
        <taxon>Bacillati</taxon>
        <taxon>Bacillota</taxon>
        <taxon>Clostridia</taxon>
        <taxon>Lachnospirales</taxon>
        <taxon>Lachnospiraceae</taxon>
        <taxon>Enterocloster</taxon>
    </lineage>
</organism>
<evidence type="ECO:0000313" key="7">
    <source>
        <dbReference type="Proteomes" id="UP000284543"/>
    </source>
</evidence>
<dbReference type="InterPro" id="IPR036291">
    <property type="entry name" value="NAD(P)-bd_dom_sf"/>
</dbReference>
<dbReference type="Gene3D" id="3.40.50.720">
    <property type="entry name" value="NAD(P)-binding Rossmann-like Domain"/>
    <property type="match status" value="1"/>
</dbReference>
<comment type="caution">
    <text evidence="4">The sequence shown here is derived from an EMBL/GenBank/DDBJ whole genome shotgun (WGS) entry which is preliminary data.</text>
</comment>
<dbReference type="Pfam" id="PF00106">
    <property type="entry name" value="adh_short"/>
    <property type="match status" value="1"/>
</dbReference>
<dbReference type="PANTHER" id="PTHR42760">
    <property type="entry name" value="SHORT-CHAIN DEHYDROGENASES/REDUCTASES FAMILY MEMBER"/>
    <property type="match status" value="1"/>
</dbReference>
<evidence type="ECO:0000256" key="2">
    <source>
        <dbReference type="ARBA" id="ARBA00023002"/>
    </source>
</evidence>
<protein>
    <submittedName>
        <fullName evidence="4">SDR family oxidoreductase</fullName>
    </submittedName>
</protein>
<evidence type="ECO:0000313" key="4">
    <source>
        <dbReference type="EMBL" id="RGV77550.1"/>
    </source>
</evidence>
<dbReference type="GO" id="GO:0016616">
    <property type="term" value="F:oxidoreductase activity, acting on the CH-OH group of donors, NAD or NADP as acceptor"/>
    <property type="evidence" value="ECO:0007669"/>
    <property type="project" value="TreeGrafter"/>
</dbReference>
<comment type="similarity">
    <text evidence="1 3">Belongs to the short-chain dehydrogenases/reductases (SDR) family.</text>
</comment>
<sequence>MMEAAMRLGLEGKTVVITGGAGGIGKEAARGFLKEGAAVAVFARTEEKVDDFCREMRGLGYDNFYGEVLDVADKEGVRWFTEKVCRKFGTVDVWINNAGIAIDKPFLEYTEDEWDTIMNTDLKAVWDCIRLVAPIMMKQERGVIINISSFAAKIPSAGGAIYGAAKSGVSSLTRTLAAELAPYHIRVLGVVPGMIDTEISKANIKENGEQLVQNVSLGRLGAAEDLAGPIVFLASEQAEYMTGFDLEVTGGKFAVQNTRWAWNLKEE</sequence>
<dbReference type="InterPro" id="IPR002347">
    <property type="entry name" value="SDR_fam"/>
</dbReference>
<gene>
    <name evidence="5" type="ORF">DW839_25615</name>
    <name evidence="4" type="ORF">DWW02_07765</name>
</gene>
<dbReference type="AlphaFoldDB" id="A0A412ZBT8"/>
<evidence type="ECO:0000313" key="5">
    <source>
        <dbReference type="EMBL" id="RHC50640.1"/>
    </source>
</evidence>
<reference evidence="6 7" key="1">
    <citation type="submission" date="2018-08" db="EMBL/GenBank/DDBJ databases">
        <title>A genome reference for cultivated species of the human gut microbiota.</title>
        <authorList>
            <person name="Zou Y."/>
            <person name="Xue W."/>
            <person name="Luo G."/>
        </authorList>
    </citation>
    <scope>NUCLEOTIDE SEQUENCE [LARGE SCALE GENOMIC DNA]</scope>
    <source>
        <strain evidence="4 7">AF14-18</strain>
        <strain evidence="5 6">AM35-14</strain>
    </source>
</reference>
<evidence type="ECO:0000313" key="6">
    <source>
        <dbReference type="Proteomes" id="UP000283975"/>
    </source>
</evidence>
<evidence type="ECO:0000256" key="1">
    <source>
        <dbReference type="ARBA" id="ARBA00006484"/>
    </source>
</evidence>
<dbReference type="EMBL" id="QSHZ01000036">
    <property type="protein sequence ID" value="RHC50640.1"/>
    <property type="molecule type" value="Genomic_DNA"/>
</dbReference>
<dbReference type="EMBL" id="QRZM01000002">
    <property type="protein sequence ID" value="RGV77550.1"/>
    <property type="molecule type" value="Genomic_DNA"/>
</dbReference>
<dbReference type="InterPro" id="IPR020904">
    <property type="entry name" value="Sc_DH/Rdtase_CS"/>
</dbReference>
<dbReference type="Proteomes" id="UP000284543">
    <property type="component" value="Unassembled WGS sequence"/>
</dbReference>
<proteinExistence type="inferred from homology"/>
<dbReference type="PRINTS" id="PR00081">
    <property type="entry name" value="GDHRDH"/>
</dbReference>
<dbReference type="PROSITE" id="PS00061">
    <property type="entry name" value="ADH_SHORT"/>
    <property type="match status" value="1"/>
</dbReference>
<accession>A0A412ZBT8</accession>
<keyword evidence="2" id="KW-0560">Oxidoreductase</keyword>